<evidence type="ECO:0000259" key="10">
    <source>
        <dbReference type="SMART" id="SM00990"/>
    </source>
</evidence>
<dbReference type="InterPro" id="IPR014905">
    <property type="entry name" value="HIRAN"/>
</dbReference>
<accession>A0AAD1XA93</accession>
<evidence type="ECO:0000256" key="6">
    <source>
        <dbReference type="ARBA" id="ARBA00022842"/>
    </source>
</evidence>
<keyword evidence="5 8" id="KW-0378">Hydrolase</keyword>
<feature type="compositionally biased region" description="Basic and acidic residues" evidence="9">
    <location>
        <begin position="328"/>
        <end position="346"/>
    </location>
</feature>
<dbReference type="GO" id="GO:0005634">
    <property type="term" value="C:nucleus"/>
    <property type="evidence" value="ECO:0007669"/>
    <property type="project" value="UniProtKB-SubCell"/>
</dbReference>
<feature type="region of interest" description="Disordered" evidence="9">
    <location>
        <begin position="787"/>
        <end position="813"/>
    </location>
</feature>
<dbReference type="PANTHER" id="PTHR15749:SF4">
    <property type="entry name" value="FANCONI-ASSOCIATED NUCLEASE 1"/>
    <property type="match status" value="1"/>
</dbReference>
<keyword evidence="8" id="KW-0539">Nucleus</keyword>
<feature type="compositionally biased region" description="Basic and acidic residues" evidence="9">
    <location>
        <begin position="86"/>
        <end position="95"/>
    </location>
</feature>
<keyword evidence="8" id="KW-0227">DNA damage</keyword>
<dbReference type="InterPro" id="IPR049126">
    <property type="entry name" value="FAN1-like_TPR"/>
</dbReference>
<dbReference type="EC" id="3.1.4.1" evidence="8"/>
<feature type="compositionally biased region" description="Polar residues" evidence="9">
    <location>
        <begin position="96"/>
        <end position="107"/>
    </location>
</feature>
<dbReference type="InterPro" id="IPR014883">
    <property type="entry name" value="VRR_NUC"/>
</dbReference>
<dbReference type="GO" id="GO:0008270">
    <property type="term" value="F:zinc ion binding"/>
    <property type="evidence" value="ECO:0007669"/>
    <property type="project" value="InterPro"/>
</dbReference>
<dbReference type="Gene3D" id="3.30.70.2330">
    <property type="match status" value="1"/>
</dbReference>
<evidence type="ECO:0000256" key="9">
    <source>
        <dbReference type="SAM" id="MobiDB-lite"/>
    </source>
</evidence>
<feature type="compositionally biased region" description="Basic residues" evidence="9">
    <location>
        <begin position="981"/>
        <end position="992"/>
    </location>
</feature>
<comment type="function">
    <text evidence="8">Nuclease required for the repair of DNA interstrand cross-links (ICL). Acts as a 5'-3' exonuclease that anchors at a cut end of DNA and cleaves DNA successively at every third nucleotide, allowing to excise an ICL from one strand through flanking incisions.</text>
</comment>
<feature type="compositionally biased region" description="Polar residues" evidence="9">
    <location>
        <begin position="140"/>
        <end position="152"/>
    </location>
</feature>
<keyword evidence="7 8" id="KW-0464">Manganese</keyword>
<dbReference type="InterPro" id="IPR011856">
    <property type="entry name" value="tRNA_endonuc-like_dom_sf"/>
</dbReference>
<feature type="region of interest" description="Disordered" evidence="9">
    <location>
        <begin position="1"/>
        <end position="122"/>
    </location>
</feature>
<feature type="region of interest" description="Disordered" evidence="9">
    <location>
        <begin position="135"/>
        <end position="156"/>
    </location>
</feature>
<keyword evidence="12" id="KW-1185">Reference proteome</keyword>
<sequence length="1373" mass="160963">MSQKFNFNSLYKDISEGKTKRRGNTQKTAPNSQSSLNAFMEKYTWREKNKKNISNVITLSDDEKPKKRQRTSIKKFINKGQKKNKTSSEKSKRLDSSTIDSQSSAAKTENKSESNKEGSTNDIDYYQYASMRRASENPDQHNPSGSNFNPSLKGQKRKFNKGGYLVSGRRKTHLFRFPMVIETNLVCRHLFMENERYLTSNVAFKTVLERDKDNRHDRNAILVAVVQQLGNLQEKKHYFGYVPKDIGYHLAPIMDLNRDYYTFSAQADLRSNKLTISIDLESKILRGHREYDVKTGSYAIKDLPGMPKKLKTSFMALNKQNKNLDTGSEYKCEDSEDSDKPNETDFPKNIADIPTPDLKWLGVKDNDIKSNLKEEDNRYVRNFNLVLETIKGYDFLFDQNEIEIIKRYKNLGSLAKSIYVRIYFDNKNWWSSLELFKFNKNKQAVMMAIGELKRNAFIRDFNEVVEKLDYERISDAIQSLNPNQLKKFDIEVNRALRTAPKVDLGLDETQHNPFYQFKHAAEGKLRSLAVSVSKKFSECIRAIVEDCKKERRKVLPFPNFSYSNKPDIISKILGKIHYMEESGQKILKKKDVVKNTNLHQFFKMKDETPKDEASKMDQRVKLRGEVCRAFFNANEGAGISCNEVIKGFFQRCLRLFFFYSSDDTYEQLMLNDYGFYTFVRNRNYLMNKDENLLYLKPIFEERQQWIDFDDAALLKICIEEMLNMRIRRKDLVADVVEHVCKYLLDQAGLGYDEHSKGVVLSDCLGELFEVWKEKVCEFEEEERRKSIKSGSQKEKLSPDESQQTNLELSQKTDDLSVEESPSIFEPFKLNNPVFGDTAYDDLELQKKGQELEELLEDHQSQELGGNNIDNYKVIANFLERFRKEYMYTIIMADFFKYLEKGKRYDVCLIVMSQILLSDKLEDRRGYWWFRFIMNLKHLKWKQEAFDVCEIALKDPETRTANRNRILKIRLKAFEDLHKIKKPKGKGRKRGRKLAGTGSINSSQASTKSGTKANKRTNKTQQKYKNAERPDFIGDDILGDLDNDCDDEKEMDQYLNEIEKQRQDFSKLKSKLDKAFKGERDGTDEGSELQSQSSFMTDCSLLYNNDYDDRDPSEILIEQERKKTLDLLIKSSDVFYDKDYYSERHIRGRRAYTGQQLRIVYMDSEGTEFVTVENLALKFYGKQGWYGLHVENTLFKTFYGLLFWDQIYFEKVPYVYQTPYHFGPLDFGLREFYQSRKSIFDDRLKVIENIKAEDLRKEIEDSYDRHLHTHNVLINWDSVKLTRERLASVSVCLGGKIISKIVKKYLEDFKTWRVGMPDLVLWKDETRESMFVEVKSETDTVAEHQKCWISFLTQCKQKVEVCFVNDKVDGVDVF</sequence>
<dbReference type="Pfam" id="PF08774">
    <property type="entry name" value="VRR_NUC"/>
    <property type="match status" value="1"/>
</dbReference>
<protein>
    <recommendedName>
        <fullName evidence="8">Fanconi-associated nuclease</fullName>
        <ecNumber evidence="8">3.1.4.1</ecNumber>
    </recommendedName>
</protein>
<feature type="compositionally biased region" description="Polar residues" evidence="9">
    <location>
        <begin position="799"/>
        <end position="809"/>
    </location>
</feature>
<name>A0AAD1XA93_EUPCR</name>
<dbReference type="GO" id="GO:0036297">
    <property type="term" value="P:interstrand cross-link repair"/>
    <property type="evidence" value="ECO:0007669"/>
    <property type="project" value="InterPro"/>
</dbReference>
<evidence type="ECO:0000256" key="8">
    <source>
        <dbReference type="RuleBase" id="RU365033"/>
    </source>
</evidence>
<feature type="region of interest" description="Disordered" evidence="9">
    <location>
        <begin position="981"/>
        <end position="1030"/>
    </location>
</feature>
<evidence type="ECO:0000256" key="5">
    <source>
        <dbReference type="ARBA" id="ARBA00022801"/>
    </source>
</evidence>
<comment type="cofactor">
    <cofactor evidence="8">
        <name>Mg(2+)</name>
        <dbReference type="ChEBI" id="CHEBI:18420"/>
    </cofactor>
    <cofactor evidence="8">
        <name>Mn(2+)</name>
        <dbReference type="ChEBI" id="CHEBI:29035"/>
    </cofactor>
</comment>
<dbReference type="EMBL" id="CAMPGE010005640">
    <property type="protein sequence ID" value="CAI2364487.1"/>
    <property type="molecule type" value="Genomic_DNA"/>
</dbReference>
<dbReference type="Pfam" id="PF21170">
    <property type="entry name" value="FAN1_TPR"/>
    <property type="match status" value="1"/>
</dbReference>
<proteinExistence type="inferred from homology"/>
<keyword evidence="4 8" id="KW-0479">Metal-binding</keyword>
<feature type="region of interest" description="Disordered" evidence="9">
    <location>
        <begin position="326"/>
        <end position="348"/>
    </location>
</feature>
<dbReference type="GO" id="GO:0017108">
    <property type="term" value="F:5'-flap endonuclease activity"/>
    <property type="evidence" value="ECO:0007669"/>
    <property type="project" value="TreeGrafter"/>
</dbReference>
<feature type="compositionally biased region" description="Basic residues" evidence="9">
    <location>
        <begin position="66"/>
        <end position="85"/>
    </location>
</feature>
<dbReference type="InterPro" id="IPR033315">
    <property type="entry name" value="Fan1-like"/>
</dbReference>
<dbReference type="GO" id="GO:0004528">
    <property type="term" value="F:phosphodiesterase I activity"/>
    <property type="evidence" value="ECO:0007669"/>
    <property type="project" value="UniProtKB-EC"/>
</dbReference>
<dbReference type="PANTHER" id="PTHR15749">
    <property type="entry name" value="FANCONI-ASSOCIATED NUCLEASE 1"/>
    <property type="match status" value="1"/>
</dbReference>
<evidence type="ECO:0000256" key="3">
    <source>
        <dbReference type="ARBA" id="ARBA00022722"/>
    </source>
</evidence>
<keyword evidence="3 8" id="KW-0540">Nuclease</keyword>
<dbReference type="SMART" id="SM00990">
    <property type="entry name" value="VRR_NUC"/>
    <property type="match status" value="1"/>
</dbReference>
<comment type="similarity">
    <text evidence="2 8">Belongs to the FAN1 family.</text>
</comment>
<dbReference type="GO" id="GO:0008409">
    <property type="term" value="F:5'-3' exonuclease activity"/>
    <property type="evidence" value="ECO:0007669"/>
    <property type="project" value="TreeGrafter"/>
</dbReference>
<keyword evidence="6 8" id="KW-0460">Magnesium</keyword>
<comment type="subcellular location">
    <subcellularLocation>
        <location evidence="8">Nucleus</location>
    </subcellularLocation>
</comment>
<feature type="domain" description="VRR-NUC" evidence="10">
    <location>
        <begin position="1249"/>
        <end position="1365"/>
    </location>
</feature>
<dbReference type="GO" id="GO:0016818">
    <property type="term" value="F:hydrolase activity, acting on acid anhydrides, in phosphorus-containing anhydrides"/>
    <property type="evidence" value="ECO:0007669"/>
    <property type="project" value="InterPro"/>
</dbReference>
<evidence type="ECO:0000313" key="12">
    <source>
        <dbReference type="Proteomes" id="UP001295684"/>
    </source>
</evidence>
<evidence type="ECO:0000313" key="11">
    <source>
        <dbReference type="EMBL" id="CAI2364487.1"/>
    </source>
</evidence>
<feature type="compositionally biased region" description="Polar residues" evidence="9">
    <location>
        <begin position="997"/>
        <end position="1011"/>
    </location>
</feature>
<feature type="compositionally biased region" description="Polar residues" evidence="9">
    <location>
        <begin position="25"/>
        <end position="37"/>
    </location>
</feature>
<comment type="catalytic activity">
    <reaction evidence="1 8">
        <text>Hydrolytically removes 5'-nucleotides successively from the 3'-hydroxy termini of 3'-hydroxy-terminated oligonucleotides.</text>
        <dbReference type="EC" id="3.1.4.1"/>
    </reaction>
</comment>
<keyword evidence="8" id="KW-0234">DNA repair</keyword>
<gene>
    <name evidence="11" type="ORF">ECRASSUSDP1_LOCUS5830</name>
</gene>
<evidence type="ECO:0000256" key="2">
    <source>
        <dbReference type="ARBA" id="ARBA00005533"/>
    </source>
</evidence>
<reference evidence="11" key="1">
    <citation type="submission" date="2023-07" db="EMBL/GenBank/DDBJ databases">
        <authorList>
            <consortium name="AG Swart"/>
            <person name="Singh M."/>
            <person name="Singh A."/>
            <person name="Seah K."/>
            <person name="Emmerich C."/>
        </authorList>
    </citation>
    <scope>NUCLEOTIDE SEQUENCE</scope>
    <source>
        <strain evidence="11">DP1</strain>
    </source>
</reference>
<evidence type="ECO:0000256" key="1">
    <source>
        <dbReference type="ARBA" id="ARBA00000983"/>
    </source>
</evidence>
<comment type="caution">
    <text evidence="11">The sequence shown here is derived from an EMBL/GenBank/DDBJ whole genome shotgun (WGS) entry which is preliminary data.</text>
</comment>
<dbReference type="Gene3D" id="3.40.1350.10">
    <property type="match status" value="1"/>
</dbReference>
<dbReference type="Pfam" id="PF08797">
    <property type="entry name" value="HIRAN"/>
    <property type="match status" value="1"/>
</dbReference>
<dbReference type="Proteomes" id="UP001295684">
    <property type="component" value="Unassembled WGS sequence"/>
</dbReference>
<dbReference type="GO" id="GO:0070336">
    <property type="term" value="F:flap-structured DNA binding"/>
    <property type="evidence" value="ECO:0007669"/>
    <property type="project" value="TreeGrafter"/>
</dbReference>
<organism evidence="11 12">
    <name type="scientific">Euplotes crassus</name>
    <dbReference type="NCBI Taxonomy" id="5936"/>
    <lineage>
        <taxon>Eukaryota</taxon>
        <taxon>Sar</taxon>
        <taxon>Alveolata</taxon>
        <taxon>Ciliophora</taxon>
        <taxon>Intramacronucleata</taxon>
        <taxon>Spirotrichea</taxon>
        <taxon>Hypotrichia</taxon>
        <taxon>Euplotida</taxon>
        <taxon>Euplotidae</taxon>
        <taxon>Moneuplotes</taxon>
    </lineage>
</organism>
<evidence type="ECO:0000256" key="7">
    <source>
        <dbReference type="ARBA" id="ARBA00023211"/>
    </source>
</evidence>
<evidence type="ECO:0000256" key="4">
    <source>
        <dbReference type="ARBA" id="ARBA00022723"/>
    </source>
</evidence>